<dbReference type="EMBL" id="FR824175">
    <property type="protein sequence ID" value="CCA21678.1"/>
    <property type="molecule type" value="Genomic_DNA"/>
</dbReference>
<evidence type="ECO:0000256" key="10">
    <source>
        <dbReference type="ARBA" id="ARBA00032565"/>
    </source>
</evidence>
<keyword evidence="5 11" id="KW-0853">WD repeat</keyword>
<dbReference type="InterPro" id="IPR019775">
    <property type="entry name" value="WD40_repeat_CS"/>
</dbReference>
<dbReference type="Pfam" id="PF00400">
    <property type="entry name" value="WD40"/>
    <property type="match status" value="4"/>
</dbReference>
<feature type="repeat" description="WD" evidence="11">
    <location>
        <begin position="253"/>
        <end position="295"/>
    </location>
</feature>
<feature type="repeat" description="WD" evidence="11">
    <location>
        <begin position="121"/>
        <end position="163"/>
    </location>
</feature>
<evidence type="ECO:0000256" key="2">
    <source>
        <dbReference type="ARBA" id="ARBA00004514"/>
    </source>
</evidence>
<dbReference type="InterPro" id="IPR044536">
    <property type="entry name" value="PEX7"/>
</dbReference>
<evidence type="ECO:0000256" key="3">
    <source>
        <dbReference type="ARBA" id="ARBA00022448"/>
    </source>
</evidence>
<dbReference type="PROSITE" id="PS50082">
    <property type="entry name" value="WD_REPEATS_2"/>
    <property type="match status" value="4"/>
</dbReference>
<dbReference type="InterPro" id="IPR036322">
    <property type="entry name" value="WD40_repeat_dom_sf"/>
</dbReference>
<feature type="repeat" description="WD" evidence="11">
    <location>
        <begin position="164"/>
        <end position="197"/>
    </location>
</feature>
<evidence type="ECO:0000256" key="5">
    <source>
        <dbReference type="ARBA" id="ARBA00022574"/>
    </source>
</evidence>
<evidence type="ECO:0000256" key="1">
    <source>
        <dbReference type="ARBA" id="ARBA00004253"/>
    </source>
</evidence>
<dbReference type="InterPro" id="IPR001680">
    <property type="entry name" value="WD40_rpt"/>
</dbReference>
<dbReference type="Gene3D" id="2.130.10.10">
    <property type="entry name" value="YVTN repeat-like/Quinoprotein amine dehydrogenase"/>
    <property type="match status" value="1"/>
</dbReference>
<evidence type="ECO:0000313" key="12">
    <source>
        <dbReference type="EMBL" id="CCA21678.1"/>
    </source>
</evidence>
<dbReference type="SUPFAM" id="SSF50978">
    <property type="entry name" value="WD40 repeat-like"/>
    <property type="match status" value="1"/>
</dbReference>
<proteinExistence type="inferred from homology"/>
<reference evidence="12" key="2">
    <citation type="submission" date="2011-02" db="EMBL/GenBank/DDBJ databases">
        <authorList>
            <person name="MacLean D."/>
        </authorList>
    </citation>
    <scope>NUCLEOTIDE SEQUENCE</scope>
</reference>
<evidence type="ECO:0000256" key="4">
    <source>
        <dbReference type="ARBA" id="ARBA00022490"/>
    </source>
</evidence>
<sequence length="336" mass="38071">MFLHPTSARTKYPAFAVEFNPFHEGRVAVSTSQYFGIVGNGRQHVFELLPSGQFASVREFSIALCINAHILSQIRHFDTNNGIYDCAWSESHADHLVTACGNGLLQFWHLKTQDSYPILMYKEHTKDIVRVQWNLVAKDSFLSASWDPSVKLWTPERTQSIQTYREHTRAVYDCSWNAHNSALFASCGSDGDIKLWNTLVPASIHTIAKAHAGNEILALDWNKYNAYQLVSGSADASIRVWDIRSAQNPLRTLEGHSYGIRRLKCSPHDTNVFGSVSYDMTASVWDLGSQHARIQVASRHSEFIFGIDFNLFREGWIATCSWDCELICWNYFSGPP</sequence>
<name>F0WK75_9STRA</name>
<dbReference type="PANTHER" id="PTHR46027:SF1">
    <property type="entry name" value="PEROXISOMAL TARGETING SIGNAL 2 RECEPTOR"/>
    <property type="match status" value="1"/>
</dbReference>
<evidence type="ECO:0000256" key="11">
    <source>
        <dbReference type="PROSITE-ProRule" id="PRU00221"/>
    </source>
</evidence>
<dbReference type="PROSITE" id="PS50294">
    <property type="entry name" value="WD_REPEATS_REGION"/>
    <property type="match status" value="1"/>
</dbReference>
<dbReference type="PANTHER" id="PTHR46027">
    <property type="entry name" value="PEROXISOMAL TARGETING SIGNAL 2 RECEPTOR"/>
    <property type="match status" value="1"/>
</dbReference>
<keyword evidence="7" id="KW-0653">Protein transport</keyword>
<keyword evidence="8" id="KW-0576">Peroxisome</keyword>
<dbReference type="HOGENOM" id="CLU_046581_1_0_1"/>
<reference evidence="12" key="1">
    <citation type="journal article" date="2011" name="PLoS Biol.">
        <title>Gene gain and loss during evolution of obligate parasitism in the white rust pathogen of Arabidopsis thaliana.</title>
        <authorList>
            <person name="Kemen E."/>
            <person name="Gardiner A."/>
            <person name="Schultz-Larsen T."/>
            <person name="Kemen A.C."/>
            <person name="Balmuth A.L."/>
            <person name="Robert-Seilaniantz A."/>
            <person name="Bailey K."/>
            <person name="Holub E."/>
            <person name="Studholme D.J."/>
            <person name="Maclean D."/>
            <person name="Jones J.D."/>
        </authorList>
    </citation>
    <scope>NUCLEOTIDE SEQUENCE</scope>
</reference>
<evidence type="ECO:0000256" key="6">
    <source>
        <dbReference type="ARBA" id="ARBA00022737"/>
    </source>
</evidence>
<dbReference type="GO" id="GO:0005829">
    <property type="term" value="C:cytosol"/>
    <property type="evidence" value="ECO:0007669"/>
    <property type="project" value="UniProtKB-SubCell"/>
</dbReference>
<dbReference type="GO" id="GO:0005782">
    <property type="term" value="C:peroxisomal matrix"/>
    <property type="evidence" value="ECO:0007669"/>
    <property type="project" value="UniProtKB-SubCell"/>
</dbReference>
<dbReference type="SMART" id="SM00320">
    <property type="entry name" value="WD40"/>
    <property type="match status" value="6"/>
</dbReference>
<comment type="similarity">
    <text evidence="9">Belongs to the WD repeat peroxin-7 family.</text>
</comment>
<keyword evidence="3" id="KW-0813">Transport</keyword>
<feature type="repeat" description="WD" evidence="11">
    <location>
        <begin position="229"/>
        <end position="251"/>
    </location>
</feature>
<accession>F0WK75</accession>
<dbReference type="PROSITE" id="PS00678">
    <property type="entry name" value="WD_REPEATS_1"/>
    <property type="match status" value="1"/>
</dbReference>
<keyword evidence="4" id="KW-0963">Cytoplasm</keyword>
<comment type="subcellular location">
    <subcellularLocation>
        <location evidence="2">Cytoplasm</location>
        <location evidence="2">Cytosol</location>
    </subcellularLocation>
    <subcellularLocation>
        <location evidence="1">Peroxisome matrix</location>
    </subcellularLocation>
</comment>
<evidence type="ECO:0000256" key="9">
    <source>
        <dbReference type="ARBA" id="ARBA00024017"/>
    </source>
</evidence>
<evidence type="ECO:0000256" key="8">
    <source>
        <dbReference type="ARBA" id="ARBA00023140"/>
    </source>
</evidence>
<dbReference type="GO" id="GO:0016558">
    <property type="term" value="P:protein import into peroxisome matrix"/>
    <property type="evidence" value="ECO:0007669"/>
    <property type="project" value="InterPro"/>
</dbReference>
<dbReference type="AlphaFoldDB" id="F0WK75"/>
<dbReference type="InterPro" id="IPR020472">
    <property type="entry name" value="WD40_PAC1"/>
</dbReference>
<protein>
    <recommendedName>
        <fullName evidence="10">Peroxin-7</fullName>
    </recommendedName>
</protein>
<dbReference type="GO" id="GO:0005053">
    <property type="term" value="F:peroxisome matrix targeting signal-2 binding"/>
    <property type="evidence" value="ECO:0007669"/>
    <property type="project" value="InterPro"/>
</dbReference>
<keyword evidence="6" id="KW-0677">Repeat</keyword>
<keyword evidence="12" id="KW-0675">Receptor</keyword>
<dbReference type="InterPro" id="IPR015943">
    <property type="entry name" value="WD40/YVTN_repeat-like_dom_sf"/>
</dbReference>
<dbReference type="PRINTS" id="PR00320">
    <property type="entry name" value="GPROTEINBRPT"/>
</dbReference>
<gene>
    <name evidence="12" type="primary">AlNc14C130G6927</name>
    <name evidence="12" type="ORF">ALNC14_078210</name>
</gene>
<evidence type="ECO:0000256" key="7">
    <source>
        <dbReference type="ARBA" id="ARBA00022927"/>
    </source>
</evidence>
<organism evidence="12">
    <name type="scientific">Albugo laibachii Nc14</name>
    <dbReference type="NCBI Taxonomy" id="890382"/>
    <lineage>
        <taxon>Eukaryota</taxon>
        <taxon>Sar</taxon>
        <taxon>Stramenopiles</taxon>
        <taxon>Oomycota</taxon>
        <taxon>Peronosporomycetes</taxon>
        <taxon>Albuginales</taxon>
        <taxon>Albuginaceae</taxon>
        <taxon>Albugo</taxon>
    </lineage>
</organism>